<organism evidence="1 2">
    <name type="scientific">Thermoflavimicrobium dichotomicum</name>
    <dbReference type="NCBI Taxonomy" id="46223"/>
    <lineage>
        <taxon>Bacteria</taxon>
        <taxon>Bacillati</taxon>
        <taxon>Bacillota</taxon>
        <taxon>Bacilli</taxon>
        <taxon>Bacillales</taxon>
        <taxon>Thermoactinomycetaceae</taxon>
        <taxon>Thermoflavimicrobium</taxon>
    </lineage>
</organism>
<gene>
    <name evidence="1" type="ORF">SAMN05421852_101283</name>
</gene>
<evidence type="ECO:0000313" key="1">
    <source>
        <dbReference type="EMBL" id="SFI66044.1"/>
    </source>
</evidence>
<dbReference type="Gene3D" id="3.30.360.40">
    <property type="entry name" value="YwmB-like"/>
    <property type="match status" value="1"/>
</dbReference>
<dbReference type="InterPro" id="IPR014794">
    <property type="entry name" value="DUF1779"/>
</dbReference>
<name>A0A1I3K0U7_9BACL</name>
<dbReference type="EMBL" id="FORR01000001">
    <property type="protein sequence ID" value="SFI66044.1"/>
    <property type="molecule type" value="Genomic_DNA"/>
</dbReference>
<dbReference type="AlphaFoldDB" id="A0A1I3K0U7"/>
<accession>A0A1I3K0U7</accession>
<sequence length="242" mass="28155">MDCWRFVKASFGIIWSLWLAGSQVSPSVEKVLLRILDEMGLQIEQCVLQHRGRIVKPMARDEVEQFVKKMGQSLKFTHIKKETNIDGIRYLSKAQYSRNLMIYFRVINDEPDQYWVQPYVSLEIVADGNASLEWIQAKNNLENILEKQGLIPHFYYSIQASKPISSSHPGEFTFQVLKRLRAHQVEAMRTKQTISISAYSAWIPDRLETKGGWMNVQVATRINKERKRLMFTLGTPIITIEY</sequence>
<proteinExistence type="predicted"/>
<dbReference type="STRING" id="46223.SAMN05421852_101283"/>
<keyword evidence="2" id="KW-1185">Reference proteome</keyword>
<dbReference type="OrthoDB" id="2374820at2"/>
<dbReference type="Proteomes" id="UP000199545">
    <property type="component" value="Unassembled WGS sequence"/>
</dbReference>
<dbReference type="SUPFAM" id="SSF143842">
    <property type="entry name" value="YwmB-like"/>
    <property type="match status" value="1"/>
</dbReference>
<dbReference type="Pfam" id="PF08680">
    <property type="entry name" value="DUF1779"/>
    <property type="match status" value="1"/>
</dbReference>
<dbReference type="InterPro" id="IPR036209">
    <property type="entry name" value="YwmB-like_sf"/>
</dbReference>
<dbReference type="RefSeq" id="WP_093227310.1">
    <property type="nucleotide sequence ID" value="NZ_FORR01000001.1"/>
</dbReference>
<protein>
    <submittedName>
        <fullName evidence="1">TATA-box binding</fullName>
    </submittedName>
</protein>
<reference evidence="1 2" key="1">
    <citation type="submission" date="2016-10" db="EMBL/GenBank/DDBJ databases">
        <authorList>
            <person name="de Groot N.N."/>
        </authorList>
    </citation>
    <scope>NUCLEOTIDE SEQUENCE [LARGE SCALE GENOMIC DNA]</scope>
    <source>
        <strain evidence="1 2">DSM 44778</strain>
    </source>
</reference>
<evidence type="ECO:0000313" key="2">
    <source>
        <dbReference type="Proteomes" id="UP000199545"/>
    </source>
</evidence>